<keyword evidence="5" id="KW-0346">Stress response</keyword>
<sequence>MEAVRRLSKIRDSHSAYAPLHLIVTRFELGRDGGVGGFLLPHNRAPREMQYLEEHPISLWTEKSTEKEQFGVGFYPISLAERVIVSTKHNNDEQYVWESQAGRSFTVTCDTSREHLGRGTKMVLYLKDDHFSCIGCLLVWFIPDLNCLVRDAPPASCCLAMDDKDFLTHEVSSKIYGDKMVVCVDLVIVRVLCWCWLERRAEMLNNLFPAAFSYLHYEICGQ</sequence>
<dbReference type="EMBL" id="KD158680">
    <property type="protein sequence ID" value="EMS56399.1"/>
    <property type="molecule type" value="Genomic_DNA"/>
</dbReference>
<dbReference type="OMA" id="WCWLERR"/>
<protein>
    <submittedName>
        <fullName evidence="5">Heat shock cognate protein 80</fullName>
    </submittedName>
</protein>
<organism evidence="5">
    <name type="scientific">Triticum urartu</name>
    <name type="common">Red wild einkorn</name>
    <name type="synonym">Crithodium urartu</name>
    <dbReference type="NCBI Taxonomy" id="4572"/>
    <lineage>
        <taxon>Eukaryota</taxon>
        <taxon>Viridiplantae</taxon>
        <taxon>Streptophyta</taxon>
        <taxon>Embryophyta</taxon>
        <taxon>Tracheophyta</taxon>
        <taxon>Spermatophyta</taxon>
        <taxon>Magnoliopsida</taxon>
        <taxon>Liliopsida</taxon>
        <taxon>Poales</taxon>
        <taxon>Poaceae</taxon>
        <taxon>BOP clade</taxon>
        <taxon>Pooideae</taxon>
        <taxon>Triticodae</taxon>
        <taxon>Triticeae</taxon>
        <taxon>Triticinae</taxon>
        <taxon>Triticum</taxon>
    </lineage>
</organism>
<accession>M8A7H7</accession>
<keyword evidence="4" id="KW-0143">Chaperone</keyword>
<dbReference type="GO" id="GO:0140662">
    <property type="term" value="F:ATP-dependent protein folding chaperone"/>
    <property type="evidence" value="ECO:0007669"/>
    <property type="project" value="InterPro"/>
</dbReference>
<keyword evidence="3" id="KW-0067">ATP-binding</keyword>
<dbReference type="SUPFAM" id="SSF55874">
    <property type="entry name" value="ATPase domain of HSP90 chaperone/DNA topoisomerase II/histidine kinase"/>
    <property type="match status" value="1"/>
</dbReference>
<dbReference type="PRINTS" id="PR00775">
    <property type="entry name" value="HEATSHOCK90"/>
</dbReference>
<evidence type="ECO:0000256" key="4">
    <source>
        <dbReference type="ARBA" id="ARBA00023186"/>
    </source>
</evidence>
<dbReference type="InterPro" id="IPR020575">
    <property type="entry name" value="Hsp90_N"/>
</dbReference>
<dbReference type="AlphaFoldDB" id="M8A7H7"/>
<proteinExistence type="inferred from homology"/>
<dbReference type="STRING" id="4572.M8A7H7"/>
<name>M8A7H7_TRIUA</name>
<dbReference type="InterPro" id="IPR036890">
    <property type="entry name" value="HATPase_C_sf"/>
</dbReference>
<dbReference type="GO" id="GO:0051082">
    <property type="term" value="F:unfolded protein binding"/>
    <property type="evidence" value="ECO:0007669"/>
    <property type="project" value="InterPro"/>
</dbReference>
<evidence type="ECO:0000256" key="2">
    <source>
        <dbReference type="ARBA" id="ARBA00022741"/>
    </source>
</evidence>
<evidence type="ECO:0000256" key="3">
    <source>
        <dbReference type="ARBA" id="ARBA00022840"/>
    </source>
</evidence>
<evidence type="ECO:0000313" key="5">
    <source>
        <dbReference type="EMBL" id="EMS56399.1"/>
    </source>
</evidence>
<dbReference type="GO" id="GO:0005524">
    <property type="term" value="F:ATP binding"/>
    <property type="evidence" value="ECO:0007669"/>
    <property type="project" value="UniProtKB-KW"/>
</dbReference>
<dbReference type="InterPro" id="IPR001404">
    <property type="entry name" value="Hsp90_fam"/>
</dbReference>
<comment type="similarity">
    <text evidence="1">Belongs to the heat shock protein 90 family.</text>
</comment>
<dbReference type="eggNOG" id="KOG0019">
    <property type="taxonomic scope" value="Eukaryota"/>
</dbReference>
<keyword evidence="2" id="KW-0547">Nucleotide-binding</keyword>
<reference evidence="5" key="1">
    <citation type="journal article" date="2013" name="Nature">
        <title>Draft genome of the wheat A-genome progenitor Triticum urartu.</title>
        <authorList>
            <person name="Ling H.Q."/>
            <person name="Zhao S."/>
            <person name="Liu D."/>
            <person name="Wang J."/>
            <person name="Sun H."/>
            <person name="Zhang C."/>
            <person name="Fan H."/>
            <person name="Li D."/>
            <person name="Dong L."/>
            <person name="Tao Y."/>
            <person name="Gao C."/>
            <person name="Wu H."/>
            <person name="Li Y."/>
            <person name="Cui Y."/>
            <person name="Guo X."/>
            <person name="Zheng S."/>
            <person name="Wang B."/>
            <person name="Yu K."/>
            <person name="Liang Q."/>
            <person name="Yang W."/>
            <person name="Lou X."/>
            <person name="Chen J."/>
            <person name="Feng M."/>
            <person name="Jian J."/>
            <person name="Zhang X."/>
            <person name="Luo G."/>
            <person name="Jiang Y."/>
            <person name="Liu J."/>
            <person name="Wang Z."/>
            <person name="Sha Y."/>
            <person name="Zhang B."/>
            <person name="Wu H."/>
            <person name="Tang D."/>
            <person name="Shen Q."/>
            <person name="Xue P."/>
            <person name="Zou S."/>
            <person name="Wang X."/>
            <person name="Liu X."/>
            <person name="Wang F."/>
            <person name="Yang Y."/>
            <person name="An X."/>
            <person name="Dong Z."/>
            <person name="Zhang K."/>
            <person name="Zhang X."/>
            <person name="Luo M.C."/>
            <person name="Dvorak J."/>
            <person name="Tong Y."/>
            <person name="Wang J."/>
            <person name="Yang H."/>
            <person name="Li Z."/>
            <person name="Wang D."/>
            <person name="Zhang A."/>
            <person name="Wang J."/>
        </authorList>
    </citation>
    <scope>NUCLEOTIDE SEQUENCE</scope>
</reference>
<evidence type="ECO:0000256" key="1">
    <source>
        <dbReference type="ARBA" id="ARBA00008239"/>
    </source>
</evidence>
<dbReference type="GO" id="GO:0016887">
    <property type="term" value="F:ATP hydrolysis activity"/>
    <property type="evidence" value="ECO:0007669"/>
    <property type="project" value="InterPro"/>
</dbReference>
<gene>
    <name evidence="5" type="ORF">TRIUR3_28351</name>
</gene>
<dbReference type="PANTHER" id="PTHR11528">
    <property type="entry name" value="HEAT SHOCK PROTEIN 90 FAMILY MEMBER"/>
    <property type="match status" value="1"/>
</dbReference>
<dbReference type="Gene3D" id="3.30.565.10">
    <property type="entry name" value="Histidine kinase-like ATPase, C-terminal domain"/>
    <property type="match status" value="1"/>
</dbReference>